<evidence type="ECO:0000256" key="4">
    <source>
        <dbReference type="PROSITE-ProRule" id="PRU00473"/>
    </source>
</evidence>
<dbReference type="InterPro" id="IPR006665">
    <property type="entry name" value="OmpA-like"/>
</dbReference>
<keyword evidence="3" id="KW-0998">Cell outer membrane</keyword>
<dbReference type="PANTHER" id="PTHR30329">
    <property type="entry name" value="STATOR ELEMENT OF FLAGELLAR MOTOR COMPLEX"/>
    <property type="match status" value="1"/>
</dbReference>
<keyword evidence="6" id="KW-0732">Signal</keyword>
<dbReference type="RefSeq" id="WP_187256659.1">
    <property type="nucleotide sequence ID" value="NZ_JBHULF010000014.1"/>
</dbReference>
<feature type="region of interest" description="Disordered" evidence="5">
    <location>
        <begin position="406"/>
        <end position="441"/>
    </location>
</feature>
<dbReference type="InterPro" id="IPR006664">
    <property type="entry name" value="OMP_bac"/>
</dbReference>
<dbReference type="Pfam" id="PF00691">
    <property type="entry name" value="OmpA"/>
    <property type="match status" value="1"/>
</dbReference>
<evidence type="ECO:0000313" key="8">
    <source>
        <dbReference type="EMBL" id="MBC6491360.1"/>
    </source>
</evidence>
<evidence type="ECO:0000256" key="5">
    <source>
        <dbReference type="SAM" id="MobiDB-lite"/>
    </source>
</evidence>
<organism evidence="8 9">
    <name type="scientific">Flavihumibacter stibioxidans</name>
    <dbReference type="NCBI Taxonomy" id="1834163"/>
    <lineage>
        <taxon>Bacteria</taxon>
        <taxon>Pseudomonadati</taxon>
        <taxon>Bacteroidota</taxon>
        <taxon>Chitinophagia</taxon>
        <taxon>Chitinophagales</taxon>
        <taxon>Chitinophagaceae</taxon>
        <taxon>Flavihumibacter</taxon>
    </lineage>
</organism>
<dbReference type="Gene3D" id="3.30.1330.60">
    <property type="entry name" value="OmpA-like domain"/>
    <property type="match status" value="1"/>
</dbReference>
<feature type="compositionally biased region" description="Basic and acidic residues" evidence="5">
    <location>
        <begin position="406"/>
        <end position="416"/>
    </location>
</feature>
<keyword evidence="9" id="KW-1185">Reference proteome</keyword>
<feature type="signal peptide" evidence="6">
    <location>
        <begin position="1"/>
        <end position="18"/>
    </location>
</feature>
<evidence type="ECO:0000256" key="6">
    <source>
        <dbReference type="SAM" id="SignalP"/>
    </source>
</evidence>
<dbReference type="PROSITE" id="PS51123">
    <property type="entry name" value="OMPA_2"/>
    <property type="match status" value="1"/>
</dbReference>
<dbReference type="CDD" id="cd07185">
    <property type="entry name" value="OmpA_C-like"/>
    <property type="match status" value="1"/>
</dbReference>
<evidence type="ECO:0000259" key="7">
    <source>
        <dbReference type="PROSITE" id="PS51123"/>
    </source>
</evidence>
<evidence type="ECO:0000313" key="9">
    <source>
        <dbReference type="Proteomes" id="UP000765802"/>
    </source>
</evidence>
<dbReference type="InterPro" id="IPR036737">
    <property type="entry name" value="OmpA-like_sf"/>
</dbReference>
<dbReference type="PANTHER" id="PTHR30329:SF21">
    <property type="entry name" value="LIPOPROTEIN YIAD-RELATED"/>
    <property type="match status" value="1"/>
</dbReference>
<feature type="compositionally biased region" description="Polar residues" evidence="5">
    <location>
        <begin position="72"/>
        <end position="82"/>
    </location>
</feature>
<name>A0ABR7M8J5_9BACT</name>
<feature type="domain" description="OmpA-like" evidence="7">
    <location>
        <begin position="326"/>
        <end position="441"/>
    </location>
</feature>
<dbReference type="PRINTS" id="PR01021">
    <property type="entry name" value="OMPADOMAIN"/>
</dbReference>
<reference evidence="8 9" key="1">
    <citation type="submission" date="2016-07" db="EMBL/GenBank/DDBJ databases">
        <title>Genome analysis of Flavihumibacter stibioxidans YS-17.</title>
        <authorList>
            <person name="Shi K."/>
            <person name="Han Y."/>
            <person name="Wang G."/>
        </authorList>
    </citation>
    <scope>NUCLEOTIDE SEQUENCE [LARGE SCALE GENOMIC DNA]</scope>
    <source>
        <strain evidence="8 9">YS-17</strain>
    </source>
</reference>
<dbReference type="EMBL" id="MBUA01000012">
    <property type="protein sequence ID" value="MBC6491360.1"/>
    <property type="molecule type" value="Genomic_DNA"/>
</dbReference>
<dbReference type="InterPro" id="IPR050330">
    <property type="entry name" value="Bact_OuterMem_StrucFunc"/>
</dbReference>
<evidence type="ECO:0000256" key="1">
    <source>
        <dbReference type="ARBA" id="ARBA00004442"/>
    </source>
</evidence>
<accession>A0ABR7M8J5</accession>
<protein>
    <recommendedName>
        <fullName evidence="7">OmpA-like domain-containing protein</fullName>
    </recommendedName>
</protein>
<comment type="subcellular location">
    <subcellularLocation>
        <location evidence="1">Cell outer membrane</location>
    </subcellularLocation>
</comment>
<comment type="caution">
    <text evidence="8">The sequence shown here is derived from an EMBL/GenBank/DDBJ whole genome shotgun (WGS) entry which is preliminary data.</text>
</comment>
<evidence type="ECO:0000256" key="2">
    <source>
        <dbReference type="ARBA" id="ARBA00023136"/>
    </source>
</evidence>
<proteinExistence type="predicted"/>
<keyword evidence="2 4" id="KW-0472">Membrane</keyword>
<dbReference type="Proteomes" id="UP000765802">
    <property type="component" value="Unassembled WGS sequence"/>
</dbReference>
<sequence>MKPIVLFFSLLLFTTAHAQVKIGRTVKESAERTADNKVGQKTSEAVDRGIDEGINQTIKGVKKVFKKKNRNENTVGNDQQSGGMSGMDNAMPSDEFTGDTAINPGFGAYSNFTFIPGSETIFYDDFTTDMIGDFPVSWETGGSGEVVTTNVYTGQWLSMLRRSGYMPAMKEALPENYTIEFDLATNGFGKSKGTARIFVRFLPKKAYSGGAAGSRAELGILLYDNFKVEQVSNFGGEATTKIENRIDRYFDQAFNGIIHVSIAVNKQRLRIWLDEEKVVDAPSLLQGKLGRWFLLEAFDVMPEKGQFAGITNFRIAKAERDLRTMFAQTGKYSTTGIYFNVDEATILPQSYAVVKSVADVLKATPSLKLKIVGHTDNSGPDARNMELSLQRANAVKDALVNEFAIDPDRLETDGRGPSEPVADNGQTQGRAKNRRVEFIRR</sequence>
<dbReference type="SUPFAM" id="SSF103088">
    <property type="entry name" value="OmpA-like"/>
    <property type="match status" value="1"/>
</dbReference>
<feature type="chain" id="PRO_5047288009" description="OmpA-like domain-containing protein" evidence="6">
    <location>
        <begin position="19"/>
        <end position="441"/>
    </location>
</feature>
<feature type="region of interest" description="Disordered" evidence="5">
    <location>
        <begin position="69"/>
        <end position="95"/>
    </location>
</feature>
<evidence type="ECO:0000256" key="3">
    <source>
        <dbReference type="ARBA" id="ARBA00023237"/>
    </source>
</evidence>
<gene>
    <name evidence="8" type="ORF">BC349_09975</name>
</gene>